<accession>A0ABQ1MCF8</accession>
<protein>
    <recommendedName>
        <fullName evidence="2">Transcription elongation factor GreA/GreB C-terminal domain-containing protein</fullName>
    </recommendedName>
</protein>
<dbReference type="InterPro" id="IPR023459">
    <property type="entry name" value="Tscrpt_elong_fac_GreA/B_fam"/>
</dbReference>
<gene>
    <name evidence="3" type="ORF">GCM10011506_23460</name>
</gene>
<evidence type="ECO:0000313" key="4">
    <source>
        <dbReference type="Proteomes" id="UP000636010"/>
    </source>
</evidence>
<dbReference type="RefSeq" id="WP_188463577.1">
    <property type="nucleotide sequence ID" value="NZ_BAABHU010000007.1"/>
</dbReference>
<feature type="coiled-coil region" evidence="1">
    <location>
        <begin position="12"/>
        <end position="39"/>
    </location>
</feature>
<keyword evidence="1" id="KW-0175">Coiled coil</keyword>
<keyword evidence="4" id="KW-1185">Reference proteome</keyword>
<dbReference type="Proteomes" id="UP000636010">
    <property type="component" value="Unassembled WGS sequence"/>
</dbReference>
<dbReference type="Pfam" id="PF01272">
    <property type="entry name" value="GreA_GreB"/>
    <property type="match status" value="1"/>
</dbReference>
<dbReference type="SUPFAM" id="SSF54534">
    <property type="entry name" value="FKBP-like"/>
    <property type="match status" value="1"/>
</dbReference>
<evidence type="ECO:0000259" key="2">
    <source>
        <dbReference type="Pfam" id="PF01272"/>
    </source>
</evidence>
<name>A0ABQ1MCF8_9BACT</name>
<dbReference type="InterPro" id="IPR036953">
    <property type="entry name" value="GreA/GreB_C_sf"/>
</dbReference>
<dbReference type="PIRSF" id="PIRSF006092">
    <property type="entry name" value="GreA_GreB"/>
    <property type="match status" value="1"/>
</dbReference>
<comment type="caution">
    <text evidence="3">The sequence shown here is derived from an EMBL/GenBank/DDBJ whole genome shotgun (WGS) entry which is preliminary data.</text>
</comment>
<proteinExistence type="predicted"/>
<sequence>MTTKKKYITLSLAILNRKRKQLNDELQELQISMASETKSSAGDKYETAREMINQEKNKILTQLSEIGKQENLLSQINPIENHKVIKTGSIVTTDKEAYFISVSLGKVSDDNLQFMAISPASPIGQLLLNKKSGESIEWRGKSENIISVE</sequence>
<reference evidence="4" key="1">
    <citation type="journal article" date="2019" name="Int. J. Syst. Evol. Microbiol.">
        <title>The Global Catalogue of Microorganisms (GCM) 10K type strain sequencing project: providing services to taxonomists for standard genome sequencing and annotation.</title>
        <authorList>
            <consortium name="The Broad Institute Genomics Platform"/>
            <consortium name="The Broad Institute Genome Sequencing Center for Infectious Disease"/>
            <person name="Wu L."/>
            <person name="Ma J."/>
        </authorList>
    </citation>
    <scope>NUCLEOTIDE SEQUENCE [LARGE SCALE GENOMIC DNA]</scope>
    <source>
        <strain evidence="4">CGMCC 1.10832</strain>
    </source>
</reference>
<dbReference type="EMBL" id="BMEC01000007">
    <property type="protein sequence ID" value="GGC37380.1"/>
    <property type="molecule type" value="Genomic_DNA"/>
</dbReference>
<evidence type="ECO:0000256" key="1">
    <source>
        <dbReference type="SAM" id="Coils"/>
    </source>
</evidence>
<feature type="domain" description="Transcription elongation factor GreA/GreB C-terminal" evidence="2">
    <location>
        <begin position="83"/>
        <end position="143"/>
    </location>
</feature>
<dbReference type="InterPro" id="IPR001437">
    <property type="entry name" value="Tscrpt_elong_fac_GreA/B_C"/>
</dbReference>
<organism evidence="3 4">
    <name type="scientific">Marivirga lumbricoides</name>
    <dbReference type="NCBI Taxonomy" id="1046115"/>
    <lineage>
        <taxon>Bacteria</taxon>
        <taxon>Pseudomonadati</taxon>
        <taxon>Bacteroidota</taxon>
        <taxon>Cytophagia</taxon>
        <taxon>Cytophagales</taxon>
        <taxon>Marivirgaceae</taxon>
        <taxon>Marivirga</taxon>
    </lineage>
</organism>
<dbReference type="Gene3D" id="3.10.50.30">
    <property type="entry name" value="Transcription elongation factor, GreA/GreB, C-terminal domain"/>
    <property type="match status" value="1"/>
</dbReference>
<evidence type="ECO:0000313" key="3">
    <source>
        <dbReference type="EMBL" id="GGC37380.1"/>
    </source>
</evidence>